<evidence type="ECO:0000313" key="2">
    <source>
        <dbReference type="Proteomes" id="UP000449969"/>
    </source>
</evidence>
<comment type="caution">
    <text evidence="1">The sequence shown here is derived from an EMBL/GenBank/DDBJ whole genome shotgun (WGS) entry which is preliminary data.</text>
</comment>
<proteinExistence type="predicted"/>
<gene>
    <name evidence="1" type="ORF">GPL20_23785</name>
</gene>
<name>A0A844TL23_9BRAD</name>
<evidence type="ECO:0000313" key="1">
    <source>
        <dbReference type="EMBL" id="MVT76032.1"/>
    </source>
</evidence>
<dbReference type="Proteomes" id="UP000449969">
    <property type="component" value="Unassembled WGS sequence"/>
</dbReference>
<protein>
    <submittedName>
        <fullName evidence="1">Uncharacterized protein</fullName>
    </submittedName>
</protein>
<organism evidence="1 2">
    <name type="scientific">Bradyrhizobium cajani</name>
    <dbReference type="NCBI Taxonomy" id="1928661"/>
    <lineage>
        <taxon>Bacteria</taxon>
        <taxon>Pseudomonadati</taxon>
        <taxon>Pseudomonadota</taxon>
        <taxon>Alphaproteobacteria</taxon>
        <taxon>Hyphomicrobiales</taxon>
        <taxon>Nitrobacteraceae</taxon>
        <taxon>Bradyrhizobium</taxon>
    </lineage>
</organism>
<sequence length="72" mass="7865">MINDTAVFDALRLDVGSGDRVATGLIGTREAIVRDGLFIDPLSIGYCPHEWIDGSGYVDPELARKFSYSLAF</sequence>
<accession>A0A844TL23</accession>
<dbReference type="AlphaFoldDB" id="A0A844TL23"/>
<reference evidence="1 2" key="1">
    <citation type="submission" date="2019-12" db="EMBL/GenBank/DDBJ databases">
        <title>Draft genome sequences Bradyrhizobium cajani AMBPC1010, Bradyrhizobium pachyrhizi AMBPC1040 and Bradyrhizobium yuanmingense ALSPC3051, three plant growth promoting strains isolated from nodules of Cajanus cajan L. in Dominican Republic.</title>
        <authorList>
            <person name="Flores-Felix J.D."/>
            <person name="Araujo J."/>
            <person name="Diaz-Alcantara C."/>
            <person name="Gonzalez-Andres F."/>
            <person name="Velazquez E."/>
        </authorList>
    </citation>
    <scope>NUCLEOTIDE SEQUENCE [LARGE SCALE GENOMIC DNA]</scope>
    <source>
        <strain evidence="1 2">1010</strain>
    </source>
</reference>
<keyword evidence="2" id="KW-1185">Reference proteome</keyword>
<dbReference type="EMBL" id="WQNE01000021">
    <property type="protein sequence ID" value="MVT76032.1"/>
    <property type="molecule type" value="Genomic_DNA"/>
</dbReference>